<comment type="caution">
    <text evidence="2">The sequence shown here is derived from an EMBL/GenBank/DDBJ whole genome shotgun (WGS) entry which is preliminary data.</text>
</comment>
<keyword evidence="3" id="KW-1185">Reference proteome</keyword>
<dbReference type="EMBL" id="SPUH01000002">
    <property type="protein sequence ID" value="TKS53030.1"/>
    <property type="molecule type" value="Genomic_DNA"/>
</dbReference>
<dbReference type="AlphaFoldDB" id="A0A4Z1R0I4"/>
<feature type="transmembrane region" description="Helical" evidence="1">
    <location>
        <begin position="113"/>
        <end position="132"/>
    </location>
</feature>
<evidence type="ECO:0000313" key="2">
    <source>
        <dbReference type="EMBL" id="TKS53030.1"/>
    </source>
</evidence>
<keyword evidence="1" id="KW-0472">Membrane</keyword>
<evidence type="ECO:0000313" key="3">
    <source>
        <dbReference type="Proteomes" id="UP000298681"/>
    </source>
</evidence>
<feature type="transmembrane region" description="Helical" evidence="1">
    <location>
        <begin position="51"/>
        <end position="69"/>
    </location>
</feature>
<organism evidence="2 3">
    <name type="scientific">Luteimonas yindakuii</name>
    <dbReference type="NCBI Taxonomy" id="2565782"/>
    <lineage>
        <taxon>Bacteria</taxon>
        <taxon>Pseudomonadati</taxon>
        <taxon>Pseudomonadota</taxon>
        <taxon>Gammaproteobacteria</taxon>
        <taxon>Lysobacterales</taxon>
        <taxon>Lysobacteraceae</taxon>
        <taxon>Luteimonas</taxon>
    </lineage>
</organism>
<protein>
    <submittedName>
        <fullName evidence="2">Uncharacterized protein</fullName>
    </submittedName>
</protein>
<dbReference type="RefSeq" id="WP_134675150.1">
    <property type="nucleotide sequence ID" value="NZ_SPUH01000002.1"/>
</dbReference>
<sequence>MRFDPLEEAPESLMRWLRPAGLALLALFIGTAAVMIVSPLVTALGGPGPGPWSRILLYVVSALAFVVLLRRSRRKQQAREALRVELDAERARRASAGLAEPASASHVEVRPTVLVAGVLAAAMGGVALWLLGDRLDGGQSGAAWLMLGAGVTAVIGELRRAGEIG</sequence>
<proteinExistence type="predicted"/>
<reference evidence="2 3" key="1">
    <citation type="submission" date="2019-01" db="EMBL/GenBank/DDBJ databases">
        <authorList>
            <person name="Zhang S."/>
        </authorList>
    </citation>
    <scope>NUCLEOTIDE SEQUENCE [LARGE SCALE GENOMIC DNA]</scope>
    <source>
        <strain evidence="2 3">1626</strain>
    </source>
</reference>
<keyword evidence="1" id="KW-0812">Transmembrane</keyword>
<name>A0A4Z1R0I4_9GAMM</name>
<evidence type="ECO:0000256" key="1">
    <source>
        <dbReference type="SAM" id="Phobius"/>
    </source>
</evidence>
<gene>
    <name evidence="2" type="ORF">E4582_12570</name>
</gene>
<dbReference type="Proteomes" id="UP000298681">
    <property type="component" value="Unassembled WGS sequence"/>
</dbReference>
<feature type="transmembrane region" description="Helical" evidence="1">
    <location>
        <begin position="138"/>
        <end position="158"/>
    </location>
</feature>
<accession>A0A4Z1R0I4</accession>
<keyword evidence="1" id="KW-1133">Transmembrane helix</keyword>
<feature type="transmembrane region" description="Helical" evidence="1">
    <location>
        <begin position="21"/>
        <end position="45"/>
    </location>
</feature>